<sequence>MARRLKGKGHAKGLKAALLNHQASVKLSKTIKKKEENKLKQKTQLNKNQKAQKLQSANQKFIPFERNETLLLVGEGDLSFARSIVEEDYILPENLIVTSFDNSPTELRLKYPHSFEENYEFLVSENVKIFFQIDATKLIKSFKISKHTPWSKIMGPAWRYKYLQNIMFNFPHTGKGIKDQDRNIMEHQELVFGYFDSAKQLFQLVNSGKKNTEIGHSQGYSLGNDKDQKGNITEEGYGKIILSLFNGEPYDSWSVKILAKNNGLQIERSNKFQWENFKSYNHKRTNSEQDTTKPAKERDARIYIFKKFEKYKKKRTKNESDDEDISE</sequence>
<reference evidence="3 4" key="1">
    <citation type="submission" date="2024-05" db="EMBL/GenBank/DDBJ databases">
        <title>Long read based assembly of the Candida bracarensis genome reveals expanded adhesin content.</title>
        <authorList>
            <person name="Marcet-Houben M."/>
            <person name="Ksiezopolska E."/>
            <person name="Gabaldon T."/>
        </authorList>
    </citation>
    <scope>NUCLEOTIDE SEQUENCE [LARGE SCALE GENOMIC DNA]</scope>
    <source>
        <strain evidence="3 4">CBM6</strain>
    </source>
</reference>
<dbReference type="PANTHER" id="PTHR11538">
    <property type="entry name" value="PHENYLALANYL-TRNA SYNTHETASE"/>
    <property type="match status" value="1"/>
</dbReference>
<keyword evidence="1" id="KW-0175">Coiled coil</keyword>
<dbReference type="EMBL" id="JBEVYD010000004">
    <property type="protein sequence ID" value="KAL3233398.1"/>
    <property type="molecule type" value="Genomic_DNA"/>
</dbReference>
<keyword evidence="4" id="KW-1185">Reference proteome</keyword>
<name>A0ABR4NWX6_9SACH</name>
<feature type="coiled-coil region" evidence="1">
    <location>
        <begin position="32"/>
        <end position="60"/>
    </location>
</feature>
<feature type="domain" description="25S rRNA (uridine-N(3))-methyltransferase BMT5-like" evidence="2">
    <location>
        <begin position="71"/>
        <end position="284"/>
    </location>
</feature>
<dbReference type="Proteomes" id="UP001623330">
    <property type="component" value="Unassembled WGS sequence"/>
</dbReference>
<proteinExistence type="predicted"/>
<dbReference type="PANTHER" id="PTHR11538:SF26">
    <property type="entry name" value="FERREDOXIN-FOLD ANTICODON-BINDING DOMAIN-CONTAINING PROTEIN 1"/>
    <property type="match status" value="1"/>
</dbReference>
<comment type="caution">
    <text evidence="3">The sequence shown here is derived from an EMBL/GenBank/DDBJ whole genome shotgun (WGS) entry which is preliminary data.</text>
</comment>
<dbReference type="Pfam" id="PF10354">
    <property type="entry name" value="BMT5-like"/>
    <property type="match status" value="1"/>
</dbReference>
<accession>A0ABR4NWX6</accession>
<evidence type="ECO:0000313" key="3">
    <source>
        <dbReference type="EMBL" id="KAL3233398.1"/>
    </source>
</evidence>
<evidence type="ECO:0000259" key="2">
    <source>
        <dbReference type="Pfam" id="PF10354"/>
    </source>
</evidence>
<evidence type="ECO:0000313" key="4">
    <source>
        <dbReference type="Proteomes" id="UP001623330"/>
    </source>
</evidence>
<evidence type="ECO:0000256" key="1">
    <source>
        <dbReference type="SAM" id="Coils"/>
    </source>
</evidence>
<organism evidence="3 4">
    <name type="scientific">Nakaseomyces bracarensis</name>
    <dbReference type="NCBI Taxonomy" id="273131"/>
    <lineage>
        <taxon>Eukaryota</taxon>
        <taxon>Fungi</taxon>
        <taxon>Dikarya</taxon>
        <taxon>Ascomycota</taxon>
        <taxon>Saccharomycotina</taxon>
        <taxon>Saccharomycetes</taxon>
        <taxon>Saccharomycetales</taxon>
        <taxon>Saccharomycetaceae</taxon>
        <taxon>Nakaseomyces</taxon>
    </lineage>
</organism>
<dbReference type="InterPro" id="IPR019446">
    <property type="entry name" value="BMT5-like"/>
</dbReference>
<gene>
    <name evidence="3" type="ORF">RNJ44_03438</name>
</gene>
<protein>
    <recommendedName>
        <fullName evidence="2">25S rRNA (uridine-N(3))-methyltransferase BMT5-like domain-containing protein</fullName>
    </recommendedName>
</protein>